<keyword evidence="2" id="KW-0808">Transferase</keyword>
<dbReference type="SMART" id="SM00212">
    <property type="entry name" value="UBCc"/>
    <property type="match status" value="1"/>
</dbReference>
<protein>
    <recommendedName>
        <fullName evidence="6">UBC core domain-containing protein</fullName>
    </recommendedName>
</protein>
<dbReference type="SUPFAM" id="SSF54495">
    <property type="entry name" value="UBC-like"/>
    <property type="match status" value="1"/>
</dbReference>
<evidence type="ECO:0000313" key="7">
    <source>
        <dbReference type="EMBL" id="GJE90635.1"/>
    </source>
</evidence>
<evidence type="ECO:0000256" key="3">
    <source>
        <dbReference type="ARBA" id="ARBA00022695"/>
    </source>
</evidence>
<feature type="compositionally biased region" description="Acidic residues" evidence="5">
    <location>
        <begin position="139"/>
        <end position="156"/>
    </location>
</feature>
<evidence type="ECO:0000259" key="6">
    <source>
        <dbReference type="PROSITE" id="PS50127"/>
    </source>
</evidence>
<dbReference type="PROSITE" id="PS50127">
    <property type="entry name" value="UBC_2"/>
    <property type="match status" value="1"/>
</dbReference>
<feature type="region of interest" description="Disordered" evidence="5">
    <location>
        <begin position="309"/>
        <end position="341"/>
    </location>
</feature>
<sequence>MSSGSATRNGPLKGRKKFMADLADATAACTTGFEVQGLRLQSIESGEDEGSIVCEIVKSLSGLHVLTLNMVVPDTSDYPTQHSFICFAQDETVPPPLLEVLQDASDFGSRSIRDMLSKLLTSISKRLVTKARPLSPDPDLSDGSDAADLDASDDGSVDEGHFYDDDDYNQYGLASVKTSVEFDMKALQSDFNQMAAIGCKPGLTRIGVSEIVISVSAPTFRLAESVPPRALMAWDSRLLSQSRNFTLIISGIHGKYPILSPEGTLSPDALARGTSKLTFRVGLTPRYKPEKEQVLELVRMFGTQEAPLIPEPVGEDPWAEPQSGETPGIRSEPTPTDQDPFHFSLSSSLEALMNDRFMEVLSLRLKYGIGWAAAEAIVGSVHRLQRSAERVMEEFAEGVLAADREEEELKTTYNLPFDPLSSPERTGDLNLPLIAYCYLLRRLILCSRYCLVCYDRIQTDFQALKPYVCSDKLCAYQYYNLNRGPSLEYEICSRPSTVDLLVSLAFIAAASDALEDYPDGMHLRVPPPGRGFMPTVSPGEFVEFDTLTTTQKCRSIVELLDALPPVSDMRMHLLKKAKSGRAKQRLQDVDPNIPPAAWSVLRWCVASCTAHLEELEDVEDRVTGFGEGYRHFRFTVGAPDAEAKFYKAREIAKTQDENARQYPSIYGFHGSPAKNWHSIIRNGLWFKNVAHGRAYGDGVYFALNCSYSNHYAQAAAYTWSKSGLRVRNCAAIAEIVNLPSQFTHSAGLYPNTSRVARGIFTGPAGVNTGPGILVVPQTDWIVCRYLIVGGSPLDLDPDAKTEQDRPPEVPRVVLDPRFQLHNGNTNVEIPDPTHKLTRLLQQRMEGYVDEAFDEEDRAVFAGTAIDASVSAPDGVQSQSQDGASADGGRPADDWVHDATWVESCVQHIMPAPVEAAPMAVSAVQRELAAMLKEQERARSLRELGWYMPEDFIGDNLFQWVVEVHSFEPELPVAQDMAAKQVNSLVFEIRFPPNYPHSPPFFRILKPRFLPFIQGGGGHITGGGSMCMDLLTADGWSPAYSISAVLLQIKMAISNLDPRPARLASNWEHPYSVYEAVQGYQRAAATHGWRVPDTVSRLR</sequence>
<dbReference type="Pfam" id="PF00179">
    <property type="entry name" value="UQ_con"/>
    <property type="match status" value="1"/>
</dbReference>
<feature type="region of interest" description="Disordered" evidence="5">
    <location>
        <begin position="870"/>
        <end position="890"/>
    </location>
</feature>
<dbReference type="InterPro" id="IPR000608">
    <property type="entry name" value="UBC"/>
</dbReference>
<dbReference type="PANTHER" id="PTHR21328">
    <property type="entry name" value="POLY ADP-RIBOSE POLYMERASE FAMILY, MEMBER PARP"/>
    <property type="match status" value="1"/>
</dbReference>
<dbReference type="Pfam" id="PF00644">
    <property type="entry name" value="PARP"/>
    <property type="match status" value="1"/>
</dbReference>
<dbReference type="Proteomes" id="UP000703269">
    <property type="component" value="Unassembled WGS sequence"/>
</dbReference>
<keyword evidence="4" id="KW-0520">NAD</keyword>
<dbReference type="InterPro" id="IPR016135">
    <property type="entry name" value="UBQ-conjugating_enzyme/RWD"/>
</dbReference>
<reference evidence="7 8" key="1">
    <citation type="submission" date="2021-08" db="EMBL/GenBank/DDBJ databases">
        <title>Draft Genome Sequence of Phanerochaete sordida strain YK-624.</title>
        <authorList>
            <person name="Mori T."/>
            <person name="Dohra H."/>
            <person name="Suzuki T."/>
            <person name="Kawagishi H."/>
            <person name="Hirai H."/>
        </authorList>
    </citation>
    <scope>NUCLEOTIDE SEQUENCE [LARGE SCALE GENOMIC DNA]</scope>
    <source>
        <strain evidence="7 8">YK-624</strain>
    </source>
</reference>
<evidence type="ECO:0000256" key="2">
    <source>
        <dbReference type="ARBA" id="ARBA00022679"/>
    </source>
</evidence>
<keyword evidence="1" id="KW-0328">Glycosyltransferase</keyword>
<gene>
    <name evidence="7" type="ORF">PsYK624_067790</name>
</gene>
<evidence type="ECO:0000256" key="1">
    <source>
        <dbReference type="ARBA" id="ARBA00022676"/>
    </source>
</evidence>
<feature type="region of interest" description="Disordered" evidence="5">
    <location>
        <begin position="132"/>
        <end position="156"/>
    </location>
</feature>
<evidence type="ECO:0000313" key="8">
    <source>
        <dbReference type="Proteomes" id="UP000703269"/>
    </source>
</evidence>
<dbReference type="GO" id="GO:0003950">
    <property type="term" value="F:NAD+ poly-ADP-ribosyltransferase activity"/>
    <property type="evidence" value="ECO:0007669"/>
    <property type="project" value="InterPro"/>
</dbReference>
<comment type="caution">
    <text evidence="7">The sequence shown here is derived from an EMBL/GenBank/DDBJ whole genome shotgun (WGS) entry which is preliminary data.</text>
</comment>
<dbReference type="AlphaFoldDB" id="A0A9P3G9W4"/>
<evidence type="ECO:0000256" key="5">
    <source>
        <dbReference type="SAM" id="MobiDB-lite"/>
    </source>
</evidence>
<keyword evidence="3" id="KW-0548">Nucleotidyltransferase</keyword>
<dbReference type="SUPFAM" id="SSF56399">
    <property type="entry name" value="ADP-ribosylation"/>
    <property type="match status" value="1"/>
</dbReference>
<dbReference type="OrthoDB" id="109543at2759"/>
<organism evidence="7 8">
    <name type="scientific">Phanerochaete sordida</name>
    <dbReference type="NCBI Taxonomy" id="48140"/>
    <lineage>
        <taxon>Eukaryota</taxon>
        <taxon>Fungi</taxon>
        <taxon>Dikarya</taxon>
        <taxon>Basidiomycota</taxon>
        <taxon>Agaricomycotina</taxon>
        <taxon>Agaricomycetes</taxon>
        <taxon>Polyporales</taxon>
        <taxon>Phanerochaetaceae</taxon>
        <taxon>Phanerochaete</taxon>
    </lineage>
</organism>
<evidence type="ECO:0000256" key="4">
    <source>
        <dbReference type="ARBA" id="ARBA00023027"/>
    </source>
</evidence>
<name>A0A9P3G9W4_9APHY</name>
<feature type="domain" description="UBC core" evidence="6">
    <location>
        <begin position="918"/>
        <end position="1098"/>
    </location>
</feature>
<proteinExistence type="predicted"/>
<dbReference type="GO" id="GO:0016779">
    <property type="term" value="F:nucleotidyltransferase activity"/>
    <property type="evidence" value="ECO:0007669"/>
    <property type="project" value="UniProtKB-KW"/>
</dbReference>
<dbReference type="CDD" id="cd23802">
    <property type="entry name" value="UBCc_UBE2Q"/>
    <property type="match status" value="1"/>
</dbReference>
<dbReference type="Gene3D" id="3.90.228.10">
    <property type="match status" value="1"/>
</dbReference>
<keyword evidence="8" id="KW-1185">Reference proteome</keyword>
<dbReference type="EMBL" id="BPQB01000017">
    <property type="protein sequence ID" value="GJE90635.1"/>
    <property type="molecule type" value="Genomic_DNA"/>
</dbReference>
<dbReference type="InterPro" id="IPR012317">
    <property type="entry name" value="Poly(ADP-ribose)pol_cat_dom"/>
</dbReference>
<accession>A0A9P3G9W4</accession>
<dbReference type="Gene3D" id="3.10.110.10">
    <property type="entry name" value="Ubiquitin Conjugating Enzyme"/>
    <property type="match status" value="1"/>
</dbReference>
<dbReference type="InterPro" id="IPR051838">
    <property type="entry name" value="ARTD_PARP"/>
</dbReference>